<feature type="transmembrane region" description="Helical" evidence="1">
    <location>
        <begin position="34"/>
        <end position="53"/>
    </location>
</feature>
<feature type="domain" description="DUF6594" evidence="2">
    <location>
        <begin position="5"/>
        <end position="72"/>
    </location>
</feature>
<dbReference type="InterPro" id="IPR046529">
    <property type="entry name" value="DUF6594"/>
</dbReference>
<evidence type="ECO:0000259" key="2">
    <source>
        <dbReference type="Pfam" id="PF20237"/>
    </source>
</evidence>
<dbReference type="Proteomes" id="UP000800036">
    <property type="component" value="Unassembled WGS sequence"/>
</dbReference>
<proteinExistence type="predicted"/>
<feature type="transmembrane region" description="Helical" evidence="1">
    <location>
        <begin position="7"/>
        <end position="28"/>
    </location>
</feature>
<gene>
    <name evidence="3" type="ORF">BU23DRAFT_643310</name>
</gene>
<protein>
    <recommendedName>
        <fullName evidence="2">DUF6594 domain-containing protein</fullName>
    </recommendedName>
</protein>
<name>A0A6A5V5C5_9PLEO</name>
<evidence type="ECO:0000313" key="3">
    <source>
        <dbReference type="EMBL" id="KAF1972653.1"/>
    </source>
</evidence>
<keyword evidence="1" id="KW-0812">Transmembrane</keyword>
<dbReference type="EMBL" id="ML976685">
    <property type="protein sequence ID" value="KAF1972653.1"/>
    <property type="molecule type" value="Genomic_DNA"/>
</dbReference>
<feature type="transmembrane region" description="Helical" evidence="1">
    <location>
        <begin position="60"/>
        <end position="83"/>
    </location>
</feature>
<dbReference type="OrthoDB" id="5342093at2759"/>
<dbReference type="PANTHER" id="PTHR34502:SF5">
    <property type="entry name" value="DUF6594 DOMAIN-CONTAINING PROTEIN"/>
    <property type="match status" value="1"/>
</dbReference>
<evidence type="ECO:0000256" key="1">
    <source>
        <dbReference type="SAM" id="Phobius"/>
    </source>
</evidence>
<sequence>MVFKFTFWITSVAAAMAPVASIFILTWIDDIWGRLGTIAAFNVLVSVLLTLMTEARRTEVFSVTAAFAAVQVVFVGGALGTTIKTVYCKPLPS</sequence>
<dbReference type="PANTHER" id="PTHR34502">
    <property type="entry name" value="DUF6594 DOMAIN-CONTAINING PROTEIN-RELATED"/>
    <property type="match status" value="1"/>
</dbReference>
<reference evidence="3" key="1">
    <citation type="journal article" date="2020" name="Stud. Mycol.">
        <title>101 Dothideomycetes genomes: a test case for predicting lifestyles and emergence of pathogens.</title>
        <authorList>
            <person name="Haridas S."/>
            <person name="Albert R."/>
            <person name="Binder M."/>
            <person name="Bloem J."/>
            <person name="Labutti K."/>
            <person name="Salamov A."/>
            <person name="Andreopoulos B."/>
            <person name="Baker S."/>
            <person name="Barry K."/>
            <person name="Bills G."/>
            <person name="Bluhm B."/>
            <person name="Cannon C."/>
            <person name="Castanera R."/>
            <person name="Culley D."/>
            <person name="Daum C."/>
            <person name="Ezra D."/>
            <person name="Gonzalez J."/>
            <person name="Henrissat B."/>
            <person name="Kuo A."/>
            <person name="Liang C."/>
            <person name="Lipzen A."/>
            <person name="Lutzoni F."/>
            <person name="Magnuson J."/>
            <person name="Mondo S."/>
            <person name="Nolan M."/>
            <person name="Ohm R."/>
            <person name="Pangilinan J."/>
            <person name="Park H.-J."/>
            <person name="Ramirez L."/>
            <person name="Alfaro M."/>
            <person name="Sun H."/>
            <person name="Tritt A."/>
            <person name="Yoshinaga Y."/>
            <person name="Zwiers L.-H."/>
            <person name="Turgeon B."/>
            <person name="Goodwin S."/>
            <person name="Spatafora J."/>
            <person name="Crous P."/>
            <person name="Grigoriev I."/>
        </authorList>
    </citation>
    <scope>NUCLEOTIDE SEQUENCE</scope>
    <source>
        <strain evidence="3">CBS 107.79</strain>
    </source>
</reference>
<organism evidence="3 4">
    <name type="scientific">Bimuria novae-zelandiae CBS 107.79</name>
    <dbReference type="NCBI Taxonomy" id="1447943"/>
    <lineage>
        <taxon>Eukaryota</taxon>
        <taxon>Fungi</taxon>
        <taxon>Dikarya</taxon>
        <taxon>Ascomycota</taxon>
        <taxon>Pezizomycotina</taxon>
        <taxon>Dothideomycetes</taxon>
        <taxon>Pleosporomycetidae</taxon>
        <taxon>Pleosporales</taxon>
        <taxon>Massarineae</taxon>
        <taxon>Didymosphaeriaceae</taxon>
        <taxon>Bimuria</taxon>
    </lineage>
</organism>
<keyword evidence="1" id="KW-0472">Membrane</keyword>
<dbReference type="AlphaFoldDB" id="A0A6A5V5C5"/>
<keyword evidence="4" id="KW-1185">Reference proteome</keyword>
<evidence type="ECO:0000313" key="4">
    <source>
        <dbReference type="Proteomes" id="UP000800036"/>
    </source>
</evidence>
<accession>A0A6A5V5C5</accession>
<keyword evidence="1" id="KW-1133">Transmembrane helix</keyword>
<dbReference type="Pfam" id="PF20237">
    <property type="entry name" value="DUF6594"/>
    <property type="match status" value="1"/>
</dbReference>